<evidence type="ECO:0000259" key="1">
    <source>
        <dbReference type="PROSITE" id="PS50887"/>
    </source>
</evidence>
<dbReference type="PANTHER" id="PTHR45138:SF9">
    <property type="entry name" value="DIGUANYLATE CYCLASE DGCM-RELATED"/>
    <property type="match status" value="1"/>
</dbReference>
<dbReference type="SMART" id="SM00267">
    <property type="entry name" value="GGDEF"/>
    <property type="match status" value="1"/>
</dbReference>
<sequence length="333" mass="37436">MNAELLKKFFYRTREWARASRGLELFQLASETLRDLAEADSGFFIYRKRVFVNGVTPSKPHAYAAWGVFAHREEELSSIFASEENLYRTFKCVSERWMLAEDIPSSRLQTYLSHYPLLEFGFWPLMSREQVTGALVVARTHAVSGRMTTEMSNALLDSCAAQLSVALDLILTVRIAEDASRRDLLTGTYNRRGVYARLPEMVEHAALHERQLIIGVIDLDDLKAVNDTLGHPAGDTLIRETSNAIQACVGDEALVSRLGGDEFLIAFYAELTQAIDMMEAIQSSVLQATRGHSVSVGFAVWGVDGETLDRCYEVADARLYQHKRERKSTLLSE</sequence>
<dbReference type="Pfam" id="PF00990">
    <property type="entry name" value="GGDEF"/>
    <property type="match status" value="1"/>
</dbReference>
<dbReference type="InterPro" id="IPR000160">
    <property type="entry name" value="GGDEF_dom"/>
</dbReference>
<dbReference type="RefSeq" id="WP_268003988.1">
    <property type="nucleotide sequence ID" value="NZ_BSUT01000001.1"/>
</dbReference>
<proteinExistence type="predicted"/>
<dbReference type="InterPro" id="IPR029787">
    <property type="entry name" value="Nucleotide_cyclase"/>
</dbReference>
<dbReference type="InterPro" id="IPR050469">
    <property type="entry name" value="Diguanylate_Cyclase"/>
</dbReference>
<dbReference type="Proteomes" id="UP001164761">
    <property type="component" value="Chromosome"/>
</dbReference>
<name>A0ABY6ZBI0_9BACL</name>
<dbReference type="PANTHER" id="PTHR45138">
    <property type="entry name" value="REGULATORY COMPONENTS OF SENSORY TRANSDUCTION SYSTEM"/>
    <property type="match status" value="1"/>
</dbReference>
<dbReference type="PROSITE" id="PS50887">
    <property type="entry name" value="GGDEF"/>
    <property type="match status" value="1"/>
</dbReference>
<dbReference type="NCBIfam" id="TIGR00254">
    <property type="entry name" value="GGDEF"/>
    <property type="match status" value="1"/>
</dbReference>
<dbReference type="SUPFAM" id="SSF55073">
    <property type="entry name" value="Nucleotide cyclase"/>
    <property type="match status" value="1"/>
</dbReference>
<reference evidence="2" key="1">
    <citation type="submission" date="2022-08" db="EMBL/GenBank/DDBJ databases">
        <title>Alicyclobacillus fastidiosus DSM 17978, complete genome.</title>
        <authorList>
            <person name="Wang Q."/>
            <person name="Cai R."/>
            <person name="Wang Z."/>
        </authorList>
    </citation>
    <scope>NUCLEOTIDE SEQUENCE</scope>
    <source>
        <strain evidence="2">DSM 17978</strain>
    </source>
</reference>
<organism evidence="2 3">
    <name type="scientific">Alicyclobacillus fastidiosus</name>
    <dbReference type="NCBI Taxonomy" id="392011"/>
    <lineage>
        <taxon>Bacteria</taxon>
        <taxon>Bacillati</taxon>
        <taxon>Bacillota</taxon>
        <taxon>Bacilli</taxon>
        <taxon>Bacillales</taxon>
        <taxon>Alicyclobacillaceae</taxon>
        <taxon>Alicyclobacillus</taxon>
    </lineage>
</organism>
<keyword evidence="3" id="KW-1185">Reference proteome</keyword>
<accession>A0ABY6ZBI0</accession>
<evidence type="ECO:0000313" key="3">
    <source>
        <dbReference type="Proteomes" id="UP001164761"/>
    </source>
</evidence>
<feature type="domain" description="GGDEF" evidence="1">
    <location>
        <begin position="210"/>
        <end position="333"/>
    </location>
</feature>
<gene>
    <name evidence="2" type="ORF">NZD89_17040</name>
</gene>
<dbReference type="CDD" id="cd01949">
    <property type="entry name" value="GGDEF"/>
    <property type="match status" value="1"/>
</dbReference>
<evidence type="ECO:0000313" key="2">
    <source>
        <dbReference type="EMBL" id="WAH40090.1"/>
    </source>
</evidence>
<protein>
    <submittedName>
        <fullName evidence="2">GGDEF domain-containing protein</fullName>
    </submittedName>
</protein>
<dbReference type="EMBL" id="CP104067">
    <property type="protein sequence ID" value="WAH40090.1"/>
    <property type="molecule type" value="Genomic_DNA"/>
</dbReference>
<dbReference type="Gene3D" id="3.30.70.270">
    <property type="match status" value="1"/>
</dbReference>
<dbReference type="InterPro" id="IPR043128">
    <property type="entry name" value="Rev_trsase/Diguanyl_cyclase"/>
</dbReference>